<reference evidence="1" key="1">
    <citation type="submission" date="2013-08" db="EMBL/GenBank/DDBJ databases">
        <authorList>
            <person name="Mendez C."/>
            <person name="Richter M."/>
            <person name="Ferrer M."/>
            <person name="Sanchez J."/>
        </authorList>
    </citation>
    <scope>NUCLEOTIDE SEQUENCE</scope>
</reference>
<gene>
    <name evidence="1" type="ORF">B1B_19621</name>
</gene>
<reference evidence="1" key="2">
    <citation type="journal article" date="2014" name="ISME J.">
        <title>Microbial stratification in low pH oxic and suboxic macroscopic growths along an acid mine drainage.</title>
        <authorList>
            <person name="Mendez-Garcia C."/>
            <person name="Mesa V."/>
            <person name="Sprenger R.R."/>
            <person name="Richter M."/>
            <person name="Diez M.S."/>
            <person name="Solano J."/>
            <person name="Bargiela R."/>
            <person name="Golyshina O.V."/>
            <person name="Manteca A."/>
            <person name="Ramos J.L."/>
            <person name="Gallego J.R."/>
            <person name="Llorente I."/>
            <person name="Martins Dos Santos V.A."/>
            <person name="Jensen O.N."/>
            <person name="Pelaez A.I."/>
            <person name="Sanchez J."/>
            <person name="Ferrer M."/>
        </authorList>
    </citation>
    <scope>NUCLEOTIDE SEQUENCE</scope>
</reference>
<dbReference type="EMBL" id="AUZY01013189">
    <property type="protein sequence ID" value="EQD26263.1"/>
    <property type="molecule type" value="Genomic_DNA"/>
</dbReference>
<comment type="caution">
    <text evidence="1">The sequence shown here is derived from an EMBL/GenBank/DDBJ whole genome shotgun (WGS) entry which is preliminary data.</text>
</comment>
<dbReference type="Gene3D" id="6.10.250.2410">
    <property type="match status" value="1"/>
</dbReference>
<accession>T0XZR8</accession>
<protein>
    <submittedName>
        <fullName evidence="1">Segregation and condensation protein A</fullName>
    </submittedName>
</protein>
<organism evidence="1">
    <name type="scientific">mine drainage metagenome</name>
    <dbReference type="NCBI Taxonomy" id="410659"/>
    <lineage>
        <taxon>unclassified sequences</taxon>
        <taxon>metagenomes</taxon>
        <taxon>ecological metagenomes</taxon>
    </lineage>
</organism>
<dbReference type="AlphaFoldDB" id="T0XZR8"/>
<evidence type="ECO:0000313" key="1">
    <source>
        <dbReference type="EMBL" id="EQD26263.1"/>
    </source>
</evidence>
<name>T0XZR8_9ZZZZ</name>
<feature type="non-terminal residue" evidence="1">
    <location>
        <position position="251"/>
    </location>
</feature>
<sequence length="251" mass="28268">MTLSSQEAHELAQATAPVSREAAEEVLHYLLWQKAQVDESLKTPETVDHYLALVRDLKEGVHVVIQDPYQRATAMLFELVLSEEFNPWSIDLVRFTAAFLDRVKASGELDFAVAGRLIHMAWRILLLQSQEILSLREPEVLPPDPAEVQPEPLDEGYLGAMESPEQVDVTETFLRSPEVPLEGMVRHAEARPVGLLDLALAFQEAEDQARTNQAIQAERERLRAWQRSSPEVLAHGDVPESDLAHVWEQAL</sequence>
<proteinExistence type="predicted"/>